<name>A0A8K0NSD1_9TREE</name>
<reference evidence="6" key="1">
    <citation type="submission" date="2020-04" db="EMBL/GenBank/DDBJ databases">
        <title>Analysis of mating type loci in Filobasidium floriforme.</title>
        <authorList>
            <person name="Nowrousian M."/>
        </authorList>
    </citation>
    <scope>NUCLEOTIDE SEQUENCE</scope>
    <source>
        <strain evidence="6">CBS 6242</strain>
    </source>
</reference>
<comment type="similarity">
    <text evidence="3">Belongs to the UTP5 family.</text>
</comment>
<evidence type="ECO:0000256" key="3">
    <source>
        <dbReference type="ARBA" id="ARBA00038335"/>
    </source>
</evidence>
<feature type="compositionally biased region" description="Basic and acidic residues" evidence="4">
    <location>
        <begin position="1"/>
        <end position="12"/>
    </location>
</feature>
<feature type="compositionally biased region" description="Acidic residues" evidence="4">
    <location>
        <begin position="835"/>
        <end position="866"/>
    </location>
</feature>
<feature type="compositionally biased region" description="Low complexity" evidence="4">
    <location>
        <begin position="376"/>
        <end position="386"/>
    </location>
</feature>
<dbReference type="PANTHER" id="PTHR44267">
    <property type="entry name" value="WD REPEAT-CONTAINING PROTEIN 43"/>
    <property type="match status" value="1"/>
</dbReference>
<protein>
    <recommendedName>
        <fullName evidence="5">Small-subunit processome Utp12 domain-containing protein</fullName>
    </recommendedName>
</protein>
<dbReference type="InterPro" id="IPR052414">
    <property type="entry name" value="U3_snoRNA-assoc_WDR"/>
</dbReference>
<feature type="compositionally biased region" description="Basic and acidic residues" evidence="4">
    <location>
        <begin position="564"/>
        <end position="574"/>
    </location>
</feature>
<evidence type="ECO:0000313" key="7">
    <source>
        <dbReference type="Proteomes" id="UP000812966"/>
    </source>
</evidence>
<feature type="compositionally biased region" description="Basic and acidic residues" evidence="4">
    <location>
        <begin position="789"/>
        <end position="801"/>
    </location>
</feature>
<dbReference type="PANTHER" id="PTHR44267:SF1">
    <property type="entry name" value="WD REPEAT-CONTAINING PROTEIN 43"/>
    <property type="match status" value="1"/>
</dbReference>
<keyword evidence="2" id="KW-0539">Nucleus</keyword>
<comment type="subcellular location">
    <subcellularLocation>
        <location evidence="1">Nucleus</location>
    </subcellularLocation>
</comment>
<dbReference type="InterPro" id="IPR011044">
    <property type="entry name" value="Quino_amine_DH_bsu"/>
</dbReference>
<feature type="compositionally biased region" description="Acidic residues" evidence="4">
    <location>
        <begin position="874"/>
        <end position="892"/>
    </location>
</feature>
<keyword evidence="7" id="KW-1185">Reference proteome</keyword>
<feature type="region of interest" description="Disordered" evidence="4">
    <location>
        <begin position="552"/>
        <end position="594"/>
    </location>
</feature>
<sequence>MSNKSKKGDPSSRAKSTSTLNSAPAHTQPLPPHPSLSSFNPTKTHFAAVVSAGIAGGQRLRCWDLERSSIVKEWDLPLDVKEGKRGARAVFWARMALGGSSATTSGEVDGEEDGSSKKKRKRKSASGQTGSGNNEEEVDCVVVVQAASLLYYTTGQTGAKPAKVVNLSTTPSTAIALTRGGEHHILTVSSTTFEIVDPVTGSVQLSTPLPDGFTPASVSTSTSSSTPIAISVLDDSAEHVNIAIASTNLTVLTLPLPLSASLSSKEKVQWTRPQSISIEPVRTIVALPLGGVRFITVEEESRVGTVWSVTPNGSGEQNVETIATIPSPTSEPIHNISVSITSESDEMEMYATSMSGEISIYTLDASSFTATQDTESTNANSNSLSSSKKKRGKKSAPVPALKPVSKVSVIIPSQGNEDVGMRILACVSAGRGGQKQETDGGMDVDDEAQEEIVVGWMGGVGRVRWEKIRYREVGGGIIPEVVVKRSGQELVASESAEGAIPLQRFKESTAGANNNATRALMTEEEKNLAQKDLELPVEGDLADLTLGERLAVLEPDHVPSGARSSERRSKKAEDGDVEEEEEEGQDGGQKLGPQSTQSLTRLLLQALHTSDPSLLTLILTSPQNSTPGMIRNTIRKLPASMALPLLKACVERLGKGRGFEKRGGGRGGGLSGKEGGCVVAWIRGVLVERGSILMTIPSLPVHLASLSQLLQSRLQLHTPLLSLSGRLDLALAQIELRKSLVPPKSKRQGTFYVEGESETDDDDENSDDDEDMDSDVEIEGDEEDIGEVEDVRLESRRETESRSAGGDDDEADGEIRVRALNGRKGKASRELLVASDDDDDEEEEDEEDEEDDDDEDEYDEDDDSEDDRPRGLIDDEADEASDDEDEDEDMEE</sequence>
<feature type="compositionally biased region" description="Acidic residues" evidence="4">
    <location>
        <begin position="575"/>
        <end position="585"/>
    </location>
</feature>
<evidence type="ECO:0000313" key="6">
    <source>
        <dbReference type="EMBL" id="KAG7562685.1"/>
    </source>
</evidence>
<dbReference type="Proteomes" id="UP000812966">
    <property type="component" value="Unassembled WGS sequence"/>
</dbReference>
<proteinExistence type="inferred from homology"/>
<comment type="caution">
    <text evidence="6">The sequence shown here is derived from an EMBL/GenBank/DDBJ whole genome shotgun (WGS) entry which is preliminary data.</text>
</comment>
<dbReference type="Pfam" id="PF04003">
    <property type="entry name" value="Utp12"/>
    <property type="match status" value="1"/>
</dbReference>
<dbReference type="GO" id="GO:0000462">
    <property type="term" value="P:maturation of SSU-rRNA from tricistronic rRNA transcript (SSU-rRNA, 5.8S rRNA, LSU-rRNA)"/>
    <property type="evidence" value="ECO:0007669"/>
    <property type="project" value="TreeGrafter"/>
</dbReference>
<feature type="compositionally biased region" description="Polar residues" evidence="4">
    <location>
        <begin position="13"/>
        <end position="25"/>
    </location>
</feature>
<gene>
    <name evidence="6" type="ORF">FFLO_01845</name>
</gene>
<dbReference type="EMBL" id="JABELV010000027">
    <property type="protein sequence ID" value="KAG7562685.1"/>
    <property type="molecule type" value="Genomic_DNA"/>
</dbReference>
<dbReference type="AlphaFoldDB" id="A0A8K0NSD1"/>
<feature type="region of interest" description="Disordered" evidence="4">
    <location>
        <begin position="747"/>
        <end position="892"/>
    </location>
</feature>
<organism evidence="6 7">
    <name type="scientific">Filobasidium floriforme</name>
    <dbReference type="NCBI Taxonomy" id="5210"/>
    <lineage>
        <taxon>Eukaryota</taxon>
        <taxon>Fungi</taxon>
        <taxon>Dikarya</taxon>
        <taxon>Basidiomycota</taxon>
        <taxon>Agaricomycotina</taxon>
        <taxon>Tremellomycetes</taxon>
        <taxon>Filobasidiales</taxon>
        <taxon>Filobasidiaceae</taxon>
        <taxon>Filobasidium</taxon>
    </lineage>
</organism>
<evidence type="ECO:0000259" key="5">
    <source>
        <dbReference type="Pfam" id="PF04003"/>
    </source>
</evidence>
<evidence type="ECO:0000256" key="1">
    <source>
        <dbReference type="ARBA" id="ARBA00004123"/>
    </source>
</evidence>
<accession>A0A8K0NSD1</accession>
<feature type="compositionally biased region" description="Acidic residues" evidence="4">
    <location>
        <begin position="755"/>
        <end position="788"/>
    </location>
</feature>
<evidence type="ECO:0000256" key="4">
    <source>
        <dbReference type="SAM" id="MobiDB-lite"/>
    </source>
</evidence>
<dbReference type="SUPFAM" id="SSF50969">
    <property type="entry name" value="YVTN repeat-like/Quinoprotein amine dehydrogenase"/>
    <property type="match status" value="1"/>
</dbReference>
<feature type="region of interest" description="Disordered" evidence="4">
    <location>
        <begin position="101"/>
        <end position="135"/>
    </location>
</feature>
<feature type="region of interest" description="Disordered" evidence="4">
    <location>
        <begin position="1"/>
        <end position="39"/>
    </location>
</feature>
<dbReference type="InterPro" id="IPR007148">
    <property type="entry name" value="SSU_processome_Utp12"/>
</dbReference>
<feature type="region of interest" description="Disordered" evidence="4">
    <location>
        <begin position="371"/>
        <end position="400"/>
    </location>
</feature>
<evidence type="ECO:0000256" key="2">
    <source>
        <dbReference type="ARBA" id="ARBA00023242"/>
    </source>
</evidence>
<dbReference type="GO" id="GO:0005730">
    <property type="term" value="C:nucleolus"/>
    <property type="evidence" value="ECO:0007669"/>
    <property type="project" value="TreeGrafter"/>
</dbReference>
<feature type="domain" description="Small-subunit processome Utp12" evidence="5">
    <location>
        <begin position="623"/>
        <end position="731"/>
    </location>
</feature>